<dbReference type="Proteomes" id="UP000008206">
    <property type="component" value="Chromosome"/>
</dbReference>
<sequence>MTKRKVDVTILCEDLQQQVFARYFLIKRGFDAKKIRLLSLPDGQR</sequence>
<name>E0UEA7_GLOV7</name>
<protein>
    <submittedName>
        <fullName evidence="1">Uncharacterized protein</fullName>
    </submittedName>
</protein>
<reference evidence="2" key="1">
    <citation type="journal article" date="2011" name="MBio">
        <title>Novel metabolic attributes of the genus Cyanothece, comprising a group of unicellular nitrogen-fixing Cyanobacteria.</title>
        <authorList>
            <person name="Bandyopadhyay A."/>
            <person name="Elvitigala T."/>
            <person name="Welsh E."/>
            <person name="Stockel J."/>
            <person name="Liberton M."/>
            <person name="Min H."/>
            <person name="Sherman L.A."/>
            <person name="Pakrasi H.B."/>
        </authorList>
    </citation>
    <scope>NUCLEOTIDE SEQUENCE [LARGE SCALE GENOMIC DNA]</scope>
    <source>
        <strain evidence="2">PCC 7822</strain>
    </source>
</reference>
<dbReference type="STRING" id="497965.Cyan7822_2253"/>
<accession>E0UEA7</accession>
<proteinExistence type="predicted"/>
<gene>
    <name evidence="1" type="ordered locus">Cyan7822_2253</name>
</gene>
<dbReference type="KEGG" id="cyj:Cyan7822_2253"/>
<evidence type="ECO:0000313" key="1">
    <source>
        <dbReference type="EMBL" id="ADN14232.1"/>
    </source>
</evidence>
<dbReference type="AlphaFoldDB" id="E0UEA7"/>
<dbReference type="RefSeq" id="WP_013322337.1">
    <property type="nucleotide sequence ID" value="NC_014501.1"/>
</dbReference>
<dbReference type="HOGENOM" id="CLU_3198803_0_0_3"/>
<evidence type="ECO:0000313" key="2">
    <source>
        <dbReference type="Proteomes" id="UP000008206"/>
    </source>
</evidence>
<keyword evidence="2" id="KW-1185">Reference proteome</keyword>
<dbReference type="EMBL" id="CP002198">
    <property type="protein sequence ID" value="ADN14232.1"/>
    <property type="molecule type" value="Genomic_DNA"/>
</dbReference>
<organism evidence="1 2">
    <name type="scientific">Gloeothece verrucosa (strain PCC 7822)</name>
    <name type="common">Cyanothece sp. (strain PCC 7822)</name>
    <dbReference type="NCBI Taxonomy" id="497965"/>
    <lineage>
        <taxon>Bacteria</taxon>
        <taxon>Bacillati</taxon>
        <taxon>Cyanobacteriota</taxon>
        <taxon>Cyanophyceae</taxon>
        <taxon>Oscillatoriophycideae</taxon>
        <taxon>Chroococcales</taxon>
        <taxon>Aphanothecaceae</taxon>
        <taxon>Gloeothece</taxon>
        <taxon>Gloeothece verrucosa</taxon>
    </lineage>
</organism>